<dbReference type="SUPFAM" id="SSF48008">
    <property type="entry name" value="GntR ligand-binding domain-like"/>
    <property type="match status" value="1"/>
</dbReference>
<dbReference type="PRINTS" id="PR00035">
    <property type="entry name" value="HTHGNTR"/>
</dbReference>
<dbReference type="PANTHER" id="PTHR43537">
    <property type="entry name" value="TRANSCRIPTIONAL REGULATOR, GNTR FAMILY"/>
    <property type="match status" value="1"/>
</dbReference>
<accession>A0A9D1F2X2</accession>
<dbReference type="InterPro" id="IPR036390">
    <property type="entry name" value="WH_DNA-bd_sf"/>
</dbReference>
<dbReference type="GO" id="GO:0003700">
    <property type="term" value="F:DNA-binding transcription factor activity"/>
    <property type="evidence" value="ECO:0007669"/>
    <property type="project" value="InterPro"/>
</dbReference>
<dbReference type="InterPro" id="IPR000524">
    <property type="entry name" value="Tscrpt_reg_HTH_GntR"/>
</dbReference>
<reference evidence="5" key="2">
    <citation type="journal article" date="2021" name="PeerJ">
        <title>Extensive microbial diversity within the chicken gut microbiome revealed by metagenomics and culture.</title>
        <authorList>
            <person name="Gilroy R."/>
            <person name="Ravi A."/>
            <person name="Getino M."/>
            <person name="Pursley I."/>
            <person name="Horton D.L."/>
            <person name="Alikhan N.F."/>
            <person name="Baker D."/>
            <person name="Gharbi K."/>
            <person name="Hall N."/>
            <person name="Watson M."/>
            <person name="Adriaenssens E.M."/>
            <person name="Foster-Nyarko E."/>
            <person name="Jarju S."/>
            <person name="Secka A."/>
            <person name="Antonio M."/>
            <person name="Oren A."/>
            <person name="Chaudhuri R.R."/>
            <person name="La Ragione R."/>
            <person name="Hildebrand F."/>
            <person name="Pallen M.J."/>
        </authorList>
    </citation>
    <scope>NUCLEOTIDE SEQUENCE</scope>
    <source>
        <strain evidence="5">CHK178-757</strain>
    </source>
</reference>
<dbReference type="PANTHER" id="PTHR43537:SF54">
    <property type="entry name" value="TRANSCRIPTIONAL REGULATOR, GNTR FAMILY"/>
    <property type="match status" value="1"/>
</dbReference>
<keyword evidence="2" id="KW-0238">DNA-binding</keyword>
<evidence type="ECO:0000313" key="6">
    <source>
        <dbReference type="Proteomes" id="UP000823927"/>
    </source>
</evidence>
<comment type="caution">
    <text evidence="5">The sequence shown here is derived from an EMBL/GenBank/DDBJ whole genome shotgun (WGS) entry which is preliminary data.</text>
</comment>
<evidence type="ECO:0000256" key="1">
    <source>
        <dbReference type="ARBA" id="ARBA00023015"/>
    </source>
</evidence>
<evidence type="ECO:0000313" key="5">
    <source>
        <dbReference type="EMBL" id="HIS46330.1"/>
    </source>
</evidence>
<gene>
    <name evidence="5" type="ORF">IAB46_02025</name>
</gene>
<dbReference type="GO" id="GO:0003677">
    <property type="term" value="F:DNA binding"/>
    <property type="evidence" value="ECO:0007669"/>
    <property type="project" value="UniProtKB-KW"/>
</dbReference>
<dbReference type="Gene3D" id="1.10.10.10">
    <property type="entry name" value="Winged helix-like DNA-binding domain superfamily/Winged helix DNA-binding domain"/>
    <property type="match status" value="1"/>
</dbReference>
<sequence>MGEKFAPVKKENVVDQIINAITDSIVAGKYKAGMKLPNEYELIQEFHVSRNSLREAMKILSAMGIVEIRRGDGTYVCSEVKPSLFDNAVFGIVYGMSTDAELLELRQIIDEEIVRLAMEKITPQEIRALYENIEQMEETLKDGQYEQAEKLDFSFHQMLINACQNRFFIRIMQGVYSIFEKSIINTMEYEKEMTRCAYHHRKIMECIEKKDQGSIARVIADSLSTWKK</sequence>
<protein>
    <submittedName>
        <fullName evidence="5">FadR family transcriptional regulator</fullName>
    </submittedName>
</protein>
<dbReference type="SMART" id="SM00895">
    <property type="entry name" value="FCD"/>
    <property type="match status" value="1"/>
</dbReference>
<organism evidence="5 6">
    <name type="scientific">Candidatus Scybalocola faecigallinarum</name>
    <dbReference type="NCBI Taxonomy" id="2840941"/>
    <lineage>
        <taxon>Bacteria</taxon>
        <taxon>Bacillati</taxon>
        <taxon>Bacillota</taxon>
        <taxon>Clostridia</taxon>
        <taxon>Lachnospirales</taxon>
        <taxon>Lachnospiraceae</taxon>
        <taxon>Lachnospiraceae incertae sedis</taxon>
        <taxon>Candidatus Scybalocola (ex Gilroy et al. 2021)</taxon>
    </lineage>
</organism>
<dbReference type="Proteomes" id="UP000823927">
    <property type="component" value="Unassembled WGS sequence"/>
</dbReference>
<feature type="domain" description="HTH gntR-type" evidence="4">
    <location>
        <begin position="11"/>
        <end position="79"/>
    </location>
</feature>
<evidence type="ECO:0000259" key="4">
    <source>
        <dbReference type="PROSITE" id="PS50949"/>
    </source>
</evidence>
<keyword evidence="1" id="KW-0805">Transcription regulation</keyword>
<reference evidence="5" key="1">
    <citation type="submission" date="2020-10" db="EMBL/GenBank/DDBJ databases">
        <authorList>
            <person name="Gilroy R."/>
        </authorList>
    </citation>
    <scope>NUCLEOTIDE SEQUENCE</scope>
    <source>
        <strain evidence="5">CHK178-757</strain>
    </source>
</reference>
<dbReference type="InterPro" id="IPR036388">
    <property type="entry name" value="WH-like_DNA-bd_sf"/>
</dbReference>
<dbReference type="Pfam" id="PF00392">
    <property type="entry name" value="GntR"/>
    <property type="match status" value="1"/>
</dbReference>
<evidence type="ECO:0000256" key="2">
    <source>
        <dbReference type="ARBA" id="ARBA00023125"/>
    </source>
</evidence>
<name>A0A9D1F2X2_9FIRM</name>
<dbReference type="SMART" id="SM00345">
    <property type="entry name" value="HTH_GNTR"/>
    <property type="match status" value="1"/>
</dbReference>
<evidence type="ECO:0000256" key="3">
    <source>
        <dbReference type="ARBA" id="ARBA00023163"/>
    </source>
</evidence>
<keyword evidence="3" id="KW-0804">Transcription</keyword>
<dbReference type="InterPro" id="IPR011711">
    <property type="entry name" value="GntR_C"/>
</dbReference>
<dbReference type="Gene3D" id="1.20.120.530">
    <property type="entry name" value="GntR ligand-binding domain-like"/>
    <property type="match status" value="1"/>
</dbReference>
<dbReference type="PROSITE" id="PS50949">
    <property type="entry name" value="HTH_GNTR"/>
    <property type="match status" value="1"/>
</dbReference>
<dbReference type="SUPFAM" id="SSF46785">
    <property type="entry name" value="Winged helix' DNA-binding domain"/>
    <property type="match status" value="1"/>
</dbReference>
<dbReference type="Pfam" id="PF07729">
    <property type="entry name" value="FCD"/>
    <property type="match status" value="1"/>
</dbReference>
<proteinExistence type="predicted"/>
<dbReference type="EMBL" id="DVIT01000008">
    <property type="protein sequence ID" value="HIS46330.1"/>
    <property type="molecule type" value="Genomic_DNA"/>
</dbReference>
<dbReference type="CDD" id="cd07377">
    <property type="entry name" value="WHTH_GntR"/>
    <property type="match status" value="1"/>
</dbReference>
<dbReference type="AlphaFoldDB" id="A0A9D1F2X2"/>
<dbReference type="InterPro" id="IPR008920">
    <property type="entry name" value="TF_FadR/GntR_C"/>
</dbReference>